<feature type="transmembrane region" description="Helical" evidence="1">
    <location>
        <begin position="33"/>
        <end position="54"/>
    </location>
</feature>
<sequence>MLWFFFALNMWFVLLLYSYLLKKRHRTENSATFIVNVTMTPPLLFALCNGLLFTHMYPGFLVETSIAAAFLGASCGLLFGSLFDNHSSMFGGASGILAGIISPFMSEITGRSLSLLLFTHAIFFLFLLYLRYQKFNH</sequence>
<reference evidence="3" key="1">
    <citation type="journal article" date="2019" name="Int. J. Syst. Evol. Microbiol.">
        <title>The Global Catalogue of Microorganisms (GCM) 10K type strain sequencing project: providing services to taxonomists for standard genome sequencing and annotation.</title>
        <authorList>
            <consortium name="The Broad Institute Genomics Platform"/>
            <consortium name="The Broad Institute Genome Sequencing Center for Infectious Disease"/>
            <person name="Wu L."/>
            <person name="Ma J."/>
        </authorList>
    </citation>
    <scope>NUCLEOTIDE SEQUENCE [LARGE SCALE GENOMIC DNA]</scope>
    <source>
        <strain evidence="3">CGMCC 1.15790</strain>
    </source>
</reference>
<gene>
    <name evidence="2" type="ORF">ACFPTR_03275</name>
</gene>
<dbReference type="RefSeq" id="WP_270896176.1">
    <property type="nucleotide sequence ID" value="NZ_JBHSPF010000015.1"/>
</dbReference>
<dbReference type="EMBL" id="JBHSPF010000015">
    <property type="protein sequence ID" value="MFC5627917.1"/>
    <property type="molecule type" value="Genomic_DNA"/>
</dbReference>
<feature type="transmembrane region" description="Helical" evidence="1">
    <location>
        <begin position="112"/>
        <end position="130"/>
    </location>
</feature>
<evidence type="ECO:0000313" key="3">
    <source>
        <dbReference type="Proteomes" id="UP001596143"/>
    </source>
</evidence>
<keyword evidence="3" id="KW-1185">Reference proteome</keyword>
<keyword evidence="1" id="KW-0812">Transmembrane</keyword>
<feature type="transmembrane region" description="Helical" evidence="1">
    <location>
        <begin position="60"/>
        <end position="82"/>
    </location>
</feature>
<accession>A0ABW0U579</accession>
<proteinExistence type="predicted"/>
<evidence type="ECO:0000313" key="2">
    <source>
        <dbReference type="EMBL" id="MFC5627917.1"/>
    </source>
</evidence>
<feature type="transmembrane region" description="Helical" evidence="1">
    <location>
        <begin position="6"/>
        <end position="21"/>
    </location>
</feature>
<comment type="caution">
    <text evidence="2">The sequence shown here is derived from an EMBL/GenBank/DDBJ whole genome shotgun (WGS) entry which is preliminary data.</text>
</comment>
<keyword evidence="1" id="KW-1133">Transmembrane helix</keyword>
<dbReference type="Proteomes" id="UP001596143">
    <property type="component" value="Unassembled WGS sequence"/>
</dbReference>
<keyword evidence="1" id="KW-0472">Membrane</keyword>
<evidence type="ECO:0000256" key="1">
    <source>
        <dbReference type="SAM" id="Phobius"/>
    </source>
</evidence>
<protein>
    <submittedName>
        <fullName evidence="2">Uncharacterized protein</fullName>
    </submittedName>
</protein>
<name>A0ABW0U579_9BACI</name>
<organism evidence="2 3">
    <name type="scientific">Aliibacillus thermotolerans</name>
    <dbReference type="NCBI Taxonomy" id="1834418"/>
    <lineage>
        <taxon>Bacteria</taxon>
        <taxon>Bacillati</taxon>
        <taxon>Bacillota</taxon>
        <taxon>Bacilli</taxon>
        <taxon>Bacillales</taxon>
        <taxon>Bacillaceae</taxon>
        <taxon>Aliibacillus</taxon>
    </lineage>
</organism>